<evidence type="ECO:0000313" key="2">
    <source>
        <dbReference type="EMBL" id="CAE7211392.1"/>
    </source>
</evidence>
<feature type="region of interest" description="Disordered" evidence="1">
    <location>
        <begin position="52"/>
        <end position="118"/>
    </location>
</feature>
<feature type="compositionally biased region" description="Low complexity" evidence="1">
    <location>
        <begin position="148"/>
        <end position="171"/>
    </location>
</feature>
<reference evidence="2" key="1">
    <citation type="submission" date="2021-02" db="EMBL/GenBank/DDBJ databases">
        <authorList>
            <person name="Syme A R."/>
            <person name="Syme A R."/>
            <person name="Moolhuijzen P."/>
        </authorList>
    </citation>
    <scope>NUCLEOTIDE SEQUENCE</scope>
    <source>
        <strain evidence="2">W1-1</strain>
    </source>
</reference>
<dbReference type="AlphaFoldDB" id="A0A6S6WE01"/>
<organism evidence="2 3">
    <name type="scientific">Pyrenophora teres f. teres</name>
    <dbReference type="NCBI Taxonomy" id="97479"/>
    <lineage>
        <taxon>Eukaryota</taxon>
        <taxon>Fungi</taxon>
        <taxon>Dikarya</taxon>
        <taxon>Ascomycota</taxon>
        <taxon>Pezizomycotina</taxon>
        <taxon>Dothideomycetes</taxon>
        <taxon>Pleosporomycetidae</taxon>
        <taxon>Pleosporales</taxon>
        <taxon>Pleosporineae</taxon>
        <taxon>Pleosporaceae</taxon>
        <taxon>Pyrenophora</taxon>
    </lineage>
</organism>
<name>A0A6S6WE01_9PLEO</name>
<evidence type="ECO:0000256" key="1">
    <source>
        <dbReference type="SAM" id="MobiDB-lite"/>
    </source>
</evidence>
<sequence>MNRSSSTRQNSNKQTTSVWVDGNAVAQDARDKLRTADEARFMKKTALETYGASSSLSTPLICPSPSSPQADSSYMSNLIGRQDQATGSGNTLYKDDDYETTSNAALPHPRPTLGRLRIPSSRFIAQPTTSGEDADGLVSPLMFVDSDISSSSSPIDQPTSATSTDATTSSSNRESQINSPRKRECSPSTAESLSPLKKIRSMSLAEIRVVRSHRTRLSPPMGGFTGDNRQVIREAAFIERTPAGVLPASYNQHIPELSSFRPSIASPEGLEPAPAQVSHPKSPVLSSERRSSSETPEPPETPSYARSLHLFDTSVIVGGNRQGNEWLQDISIYKNIHGEEWKRNALCSHCFRSGGTCNRIMTYGYEACGRDDPLDSHYWEPTANPSY</sequence>
<feature type="region of interest" description="Disordered" evidence="1">
    <location>
        <begin position="1"/>
        <end position="22"/>
    </location>
</feature>
<evidence type="ECO:0000313" key="3">
    <source>
        <dbReference type="Proteomes" id="UP000472372"/>
    </source>
</evidence>
<feature type="region of interest" description="Disordered" evidence="1">
    <location>
        <begin position="261"/>
        <end position="305"/>
    </location>
</feature>
<feature type="compositionally biased region" description="Polar residues" evidence="1">
    <location>
        <begin position="67"/>
        <end position="76"/>
    </location>
</feature>
<feature type="compositionally biased region" description="Polar residues" evidence="1">
    <location>
        <begin position="1"/>
        <end position="18"/>
    </location>
</feature>
<dbReference type="EMBL" id="HG992986">
    <property type="protein sequence ID" value="CAE7211392.1"/>
    <property type="molecule type" value="Genomic_DNA"/>
</dbReference>
<protein>
    <submittedName>
        <fullName evidence="2">Uncharacterized protein</fullName>
    </submittedName>
</protein>
<gene>
    <name evidence="2" type="ORF">PTTW11_10163</name>
</gene>
<dbReference type="Proteomes" id="UP000472372">
    <property type="component" value="Chromosome 10"/>
</dbReference>
<proteinExistence type="predicted"/>
<feature type="region of interest" description="Disordered" evidence="1">
    <location>
        <begin position="148"/>
        <end position="197"/>
    </location>
</feature>
<accession>A0A6S6WE01</accession>